<sequence length="295" mass="32889">MSSRDMYGGAQRSPRAGPRDAMLGAPPRTSYASISQPPSARGSPIARTLSSPSQGRRMRPGAQYGVSRSSNSSPLTMGHEAGYYGDELDQRVSHRSRSATRVPPQLRSYQGAEQDFVPIRDRSLERGDLARPRYRDDMYRETAIDGDPYARGYGRDGGSFVAELQTRLNELQSQYGSVKRELDATTQKLGSSMHSIKTFWSPELKKERALRKEEAAKYALINDQLKILRSENQVSTLAGPDSPTPPRVRRSGSLGKIAERPFPWYCFSPRSLLNTARCGLRDPRVPRALRRASVL</sequence>
<dbReference type="VEuPathDB" id="VectorBase:ISCP_027708"/>
<evidence type="ECO:0000256" key="7">
    <source>
        <dbReference type="ARBA" id="ARBA00023273"/>
    </source>
</evidence>
<dbReference type="PANTHER" id="PTHR18861">
    <property type="entry name" value="ELKS/RAB6-INTERACTING/CAST PROTEIN"/>
    <property type="match status" value="1"/>
</dbReference>
<dbReference type="EMBL" id="ABJB010594503">
    <property type="status" value="NOT_ANNOTATED_CDS"/>
    <property type="molecule type" value="Genomic_DNA"/>
</dbReference>
<feature type="compositionally biased region" description="Polar residues" evidence="10">
    <location>
        <begin position="66"/>
        <end position="75"/>
    </location>
</feature>
<evidence type="ECO:0000256" key="1">
    <source>
        <dbReference type="ARBA" id="ARBA00004245"/>
    </source>
</evidence>
<feature type="region of interest" description="Disordered" evidence="10">
    <location>
        <begin position="233"/>
        <end position="253"/>
    </location>
</feature>
<keyword evidence="5 9" id="KW-0175">Coiled coil</keyword>
<keyword evidence="4" id="KW-0770">Synapse</keyword>
<evidence type="ECO:0007829" key="14">
    <source>
        <dbReference type="PeptideAtlas" id="B7PYF5"/>
    </source>
</evidence>
<evidence type="ECO:0000256" key="2">
    <source>
        <dbReference type="ARBA" id="ARBA00022490"/>
    </source>
</evidence>
<gene>
    <name evidence="11" type="ORF">IscW_ISCW009377</name>
</gene>
<evidence type="ECO:0000256" key="9">
    <source>
        <dbReference type="SAM" id="Coils"/>
    </source>
</evidence>
<evidence type="ECO:0000313" key="11">
    <source>
        <dbReference type="EMBL" id="EEC11627.1"/>
    </source>
</evidence>
<dbReference type="EnsemblMetazoa" id="ISCW009377-RA">
    <property type="protein sequence ID" value="ISCW009377-PA"/>
    <property type="gene ID" value="ISCW009377"/>
</dbReference>
<dbReference type="PANTHER" id="PTHR18861:SF0">
    <property type="entry name" value="BRUCHPILOT, ISOFORM J"/>
    <property type="match status" value="1"/>
</dbReference>
<keyword evidence="13" id="KW-1185">Reference proteome</keyword>
<evidence type="ECO:0000256" key="4">
    <source>
        <dbReference type="ARBA" id="ARBA00023018"/>
    </source>
</evidence>
<keyword evidence="14" id="KW-1267">Proteomics identification</keyword>
<evidence type="ECO:0000256" key="8">
    <source>
        <dbReference type="ARBA" id="ARBA00034106"/>
    </source>
</evidence>
<dbReference type="GO" id="GO:0098793">
    <property type="term" value="C:presynapse"/>
    <property type="evidence" value="ECO:0007669"/>
    <property type="project" value="UniProtKB-ARBA"/>
</dbReference>
<dbReference type="AlphaFoldDB" id="B7PYF5"/>
<evidence type="ECO:0000313" key="12">
    <source>
        <dbReference type="EnsemblMetazoa" id="ISCW009377-PA"/>
    </source>
</evidence>
<evidence type="ECO:0000256" key="5">
    <source>
        <dbReference type="ARBA" id="ARBA00023054"/>
    </source>
</evidence>
<protein>
    <submittedName>
        <fullName evidence="11 12">RAB-6-interacting protein 2/elks/erc/cast, putative</fullName>
    </submittedName>
</protein>
<dbReference type="EMBL" id="DS819759">
    <property type="protein sequence ID" value="EEC11627.1"/>
    <property type="molecule type" value="Genomic_DNA"/>
</dbReference>
<keyword evidence="7" id="KW-0966">Cell projection</keyword>
<feature type="region of interest" description="Disordered" evidence="10">
    <location>
        <begin position="1"/>
        <end position="79"/>
    </location>
</feature>
<comment type="subcellular location">
    <subcellularLocation>
        <location evidence="1">Cytoplasm</location>
        <location evidence="1">Cytoskeleton</location>
    </subcellularLocation>
    <subcellularLocation>
        <location evidence="8">Presynapse</location>
    </subcellularLocation>
</comment>
<dbReference type="GO" id="GO:0030424">
    <property type="term" value="C:axon"/>
    <property type="evidence" value="ECO:0007669"/>
    <property type="project" value="UniProtKB-SubCell"/>
</dbReference>
<dbReference type="OrthoDB" id="2019763at2759"/>
<dbReference type="VEuPathDB" id="VectorBase:ISCI009377"/>
<dbReference type="STRING" id="6945.B7PYF5"/>
<evidence type="ECO:0000313" key="13">
    <source>
        <dbReference type="Proteomes" id="UP000001555"/>
    </source>
</evidence>
<reference evidence="11 13" key="1">
    <citation type="submission" date="2008-03" db="EMBL/GenBank/DDBJ databases">
        <title>Annotation of Ixodes scapularis.</title>
        <authorList>
            <consortium name="Ixodes scapularis Genome Project Consortium"/>
            <person name="Caler E."/>
            <person name="Hannick L.I."/>
            <person name="Bidwell S."/>
            <person name="Joardar V."/>
            <person name="Thiagarajan M."/>
            <person name="Amedeo P."/>
            <person name="Galinsky K.J."/>
            <person name="Schobel S."/>
            <person name="Inman J."/>
            <person name="Hostetler J."/>
            <person name="Miller J."/>
            <person name="Hammond M."/>
            <person name="Megy K."/>
            <person name="Lawson D."/>
            <person name="Kodira C."/>
            <person name="Sutton G."/>
            <person name="Meyer J."/>
            <person name="Hill C.A."/>
            <person name="Birren B."/>
            <person name="Nene V."/>
            <person name="Collins F."/>
            <person name="Alarcon-Chaidez F."/>
            <person name="Wikel S."/>
            <person name="Strausberg R."/>
        </authorList>
    </citation>
    <scope>NUCLEOTIDE SEQUENCE [LARGE SCALE GENOMIC DNA]</scope>
    <source>
        <strain evidence="13">Wikel</strain>
        <strain evidence="11">Wikel colony</strain>
    </source>
</reference>
<evidence type="ECO:0000256" key="10">
    <source>
        <dbReference type="SAM" id="MobiDB-lite"/>
    </source>
</evidence>
<dbReference type="PaxDb" id="6945-B7PYF5"/>
<evidence type="ECO:0000256" key="6">
    <source>
        <dbReference type="ARBA" id="ARBA00023212"/>
    </source>
</evidence>
<keyword evidence="6" id="KW-0206">Cytoskeleton</keyword>
<proteinExistence type="evidence at protein level"/>
<keyword evidence="2" id="KW-0963">Cytoplasm</keyword>
<organism>
    <name type="scientific">Ixodes scapularis</name>
    <name type="common">Black-legged tick</name>
    <name type="synonym">Deer tick</name>
    <dbReference type="NCBI Taxonomy" id="6945"/>
    <lineage>
        <taxon>Eukaryota</taxon>
        <taxon>Metazoa</taxon>
        <taxon>Ecdysozoa</taxon>
        <taxon>Arthropoda</taxon>
        <taxon>Chelicerata</taxon>
        <taxon>Arachnida</taxon>
        <taxon>Acari</taxon>
        <taxon>Parasitiformes</taxon>
        <taxon>Ixodida</taxon>
        <taxon>Ixodoidea</taxon>
        <taxon>Ixodidae</taxon>
        <taxon>Ixodinae</taxon>
        <taxon>Ixodes</taxon>
    </lineage>
</organism>
<name>B7PYF5_IXOSC</name>
<feature type="coiled-coil region" evidence="9">
    <location>
        <begin position="161"/>
        <end position="188"/>
    </location>
</feature>
<keyword evidence="3" id="KW-0597">Phosphoprotein</keyword>
<dbReference type="VEuPathDB" id="VectorBase:ISCW009377"/>
<accession>B7PYF5</accession>
<dbReference type="InterPro" id="IPR019323">
    <property type="entry name" value="ELKS/CAST"/>
</dbReference>
<dbReference type="GO" id="GO:0005856">
    <property type="term" value="C:cytoskeleton"/>
    <property type="evidence" value="ECO:0007669"/>
    <property type="project" value="UniProtKB-SubCell"/>
</dbReference>
<dbReference type="HOGENOM" id="CLU_944229_0_0_1"/>
<dbReference type="Proteomes" id="UP000001555">
    <property type="component" value="Unassembled WGS sequence"/>
</dbReference>
<dbReference type="InParanoid" id="B7PYF5"/>
<reference evidence="12" key="2">
    <citation type="submission" date="2020-05" db="UniProtKB">
        <authorList>
            <consortium name="EnsemblMetazoa"/>
        </authorList>
    </citation>
    <scope>IDENTIFICATION</scope>
    <source>
        <strain evidence="12">wikel</strain>
    </source>
</reference>
<evidence type="ECO:0000256" key="3">
    <source>
        <dbReference type="ARBA" id="ARBA00022553"/>
    </source>
</evidence>
<dbReference type="Pfam" id="PF10174">
    <property type="entry name" value="Cast"/>
    <property type="match status" value="1"/>
</dbReference>